<name>A0ABR1TCA4_9PEZI</name>
<protein>
    <submittedName>
        <fullName evidence="10">Serine endopeptidase</fullName>
    </submittedName>
</protein>
<dbReference type="SUPFAM" id="SSF52743">
    <property type="entry name" value="Subtilisin-like"/>
    <property type="match status" value="1"/>
</dbReference>
<dbReference type="Proteomes" id="UP001444661">
    <property type="component" value="Unassembled WGS sequence"/>
</dbReference>
<dbReference type="EMBL" id="JAQQWK010000003">
    <property type="protein sequence ID" value="KAK8044237.1"/>
    <property type="molecule type" value="Genomic_DNA"/>
</dbReference>
<feature type="signal peptide" evidence="7">
    <location>
        <begin position="1"/>
        <end position="17"/>
    </location>
</feature>
<dbReference type="CDD" id="cd07489">
    <property type="entry name" value="Peptidases_S8_5"/>
    <property type="match status" value="1"/>
</dbReference>
<proteinExistence type="inferred from homology"/>
<feature type="active site" description="Charge relay system" evidence="6">
    <location>
        <position position="148"/>
    </location>
</feature>
<feature type="chain" id="PRO_5045672883" evidence="7">
    <location>
        <begin position="18"/>
        <end position="957"/>
    </location>
</feature>
<dbReference type="Pfam" id="PF06280">
    <property type="entry name" value="fn3_5"/>
    <property type="match status" value="1"/>
</dbReference>
<dbReference type="InterPro" id="IPR015500">
    <property type="entry name" value="Peptidase_S8_subtilisin-rel"/>
</dbReference>
<evidence type="ECO:0000256" key="1">
    <source>
        <dbReference type="ARBA" id="ARBA00011073"/>
    </source>
</evidence>
<dbReference type="InterPro" id="IPR034187">
    <property type="entry name" value="Peptidases_S8_5"/>
</dbReference>
<evidence type="ECO:0000259" key="9">
    <source>
        <dbReference type="Pfam" id="PF06280"/>
    </source>
</evidence>
<gene>
    <name evidence="10" type="ORF">PG993_004261</name>
</gene>
<keyword evidence="4 6" id="KW-0378">Hydrolase</keyword>
<evidence type="ECO:0000313" key="11">
    <source>
        <dbReference type="Proteomes" id="UP001444661"/>
    </source>
</evidence>
<dbReference type="PRINTS" id="PR00723">
    <property type="entry name" value="SUBTILISIN"/>
</dbReference>
<dbReference type="InterPro" id="IPR051048">
    <property type="entry name" value="Peptidase_S8/S53_subtilisin"/>
</dbReference>
<dbReference type="InterPro" id="IPR000209">
    <property type="entry name" value="Peptidase_S8/S53_dom"/>
</dbReference>
<dbReference type="InterPro" id="IPR036852">
    <property type="entry name" value="Peptidase_S8/S53_dom_sf"/>
</dbReference>
<keyword evidence="5 6" id="KW-0720">Serine protease</keyword>
<feature type="active site" description="Charge relay system" evidence="6">
    <location>
        <position position="241"/>
    </location>
</feature>
<sequence>MRFLLPLSICLSNFAAAVRDVPSTGTSNGTRLLAPKRFILEATDDANVETLAAKVASTGVKVTKSFKSGIFNGLSVEAAEDNVHTLQALVEVSKAWPIGRIKLAPSTPLATFSDDAAAANYSVHQWTGVDKVHAAGNFGKGVTVAIVDTGTDYNHPAVGQDPSRSLSYSSWLTTILSLEQLGGGLGPGFKIAGGYDLVGNGSEYNPSVLSERPWSLTGHLQDWPASPKEPDNDPIDLNMGHGTHVAGILAGKSDWYTGVAPQATILSYKVFSDQGDRSVDDDTLIEAFLMAYEAGADIITASIGGTNGWTDGPWAMVASRLVDQGVVVTISAGNEGDYGPFYASNGASGKNVLAVASIDTSVVPALPFEVTFNLDGTSNVSTLAYLPASTRAPSEPYLLPWTPILPLLVDLCTPLPNTTSDLSKVVVLAQLGENCTVTDQQRRLQKYDADLILLYADDRPIQTLFASTASSVAMIEAKAAHAILDAVAAGGNATARFEDESDTGRVVGAFNSAGGVPSYFTTWGPTYELNLKPDIAAPGRDIYSTYPGGGWATLSGTSMACPYIAGVAALYISQHGGRGAHGPSFAKTLVDRIISSGGAVAWSVLDPSPQNGNTNAETPVTTAWAPVAQVGAGMINAVKVLNYTTSLAFNKMELNDTAHFESYHVVNITNGGPETATYRFNLQPWGGVDAQSPVYENYIVDSHDLKPKEIVPSLSFPLGEFTLQPGETRAAEFNFTYPDYDPKKLGLYSGKILISGSNKEELSVPYLGMAADLHSHYRRNMFPENSPEHLGGVDRLPLPDFHAYDFNLSSDAQNFPKLKLDLSYGSKELRWDIFEKGWNESDWQYPPVLGQTPGYLGSAAVYAHSDQSWAFDPAAEDKEDTLPLPMFDLVRGDMPTYHNTYSLWWFGKLANGSYIAPGDYYWRIAALTPFAEPSHSDDWDIWDLDGAPYITVLPYMP</sequence>
<evidence type="ECO:0000256" key="3">
    <source>
        <dbReference type="ARBA" id="ARBA00022729"/>
    </source>
</evidence>
<evidence type="ECO:0000259" key="8">
    <source>
        <dbReference type="Pfam" id="PF00082"/>
    </source>
</evidence>
<dbReference type="InterPro" id="IPR023828">
    <property type="entry name" value="Peptidase_S8_Ser-AS"/>
</dbReference>
<feature type="domain" description="C5a peptidase/Subtilisin-like protease SBT2-like Fn3-like" evidence="9">
    <location>
        <begin position="653"/>
        <end position="767"/>
    </location>
</feature>
<evidence type="ECO:0000256" key="7">
    <source>
        <dbReference type="SAM" id="SignalP"/>
    </source>
</evidence>
<feature type="active site" description="Charge relay system" evidence="6">
    <location>
        <position position="558"/>
    </location>
</feature>
<keyword evidence="2 6" id="KW-0645">Protease</keyword>
<reference evidence="10 11" key="1">
    <citation type="submission" date="2023-01" db="EMBL/GenBank/DDBJ databases">
        <title>Analysis of 21 Apiospora genomes using comparative genomics revels a genus with tremendous synthesis potential of carbohydrate active enzymes and secondary metabolites.</title>
        <authorList>
            <person name="Sorensen T."/>
        </authorList>
    </citation>
    <scope>NUCLEOTIDE SEQUENCE [LARGE SCALE GENOMIC DNA]</scope>
    <source>
        <strain evidence="10 11">CBS 33761</strain>
    </source>
</reference>
<dbReference type="PROSITE" id="PS00137">
    <property type="entry name" value="SUBTILASE_HIS"/>
    <property type="match status" value="1"/>
</dbReference>
<dbReference type="PROSITE" id="PS00138">
    <property type="entry name" value="SUBTILASE_SER"/>
    <property type="match status" value="1"/>
</dbReference>
<comment type="caution">
    <text evidence="10">The sequence shown here is derived from an EMBL/GenBank/DDBJ whole genome shotgun (WGS) entry which is preliminary data.</text>
</comment>
<dbReference type="PANTHER" id="PTHR43399:SF4">
    <property type="entry name" value="CELL WALL-ASSOCIATED PROTEASE"/>
    <property type="match status" value="1"/>
</dbReference>
<accession>A0ABR1TCA4</accession>
<organism evidence="10 11">
    <name type="scientific">Apiospora rasikravindrae</name>
    <dbReference type="NCBI Taxonomy" id="990691"/>
    <lineage>
        <taxon>Eukaryota</taxon>
        <taxon>Fungi</taxon>
        <taxon>Dikarya</taxon>
        <taxon>Ascomycota</taxon>
        <taxon>Pezizomycotina</taxon>
        <taxon>Sordariomycetes</taxon>
        <taxon>Xylariomycetidae</taxon>
        <taxon>Amphisphaeriales</taxon>
        <taxon>Apiosporaceae</taxon>
        <taxon>Apiospora</taxon>
    </lineage>
</organism>
<dbReference type="InterPro" id="IPR022398">
    <property type="entry name" value="Peptidase_S8_His-AS"/>
</dbReference>
<dbReference type="PANTHER" id="PTHR43399">
    <property type="entry name" value="SUBTILISIN-RELATED"/>
    <property type="match status" value="1"/>
</dbReference>
<evidence type="ECO:0000256" key="5">
    <source>
        <dbReference type="ARBA" id="ARBA00022825"/>
    </source>
</evidence>
<keyword evidence="11" id="KW-1185">Reference proteome</keyword>
<keyword evidence="3 7" id="KW-0732">Signal</keyword>
<dbReference type="InterPro" id="IPR010435">
    <property type="entry name" value="C5a/SBT2-like_Fn3"/>
</dbReference>
<evidence type="ECO:0000256" key="2">
    <source>
        <dbReference type="ARBA" id="ARBA00022670"/>
    </source>
</evidence>
<evidence type="ECO:0000256" key="6">
    <source>
        <dbReference type="PROSITE-ProRule" id="PRU01240"/>
    </source>
</evidence>
<dbReference type="Gene3D" id="3.40.50.200">
    <property type="entry name" value="Peptidase S8/S53 domain"/>
    <property type="match status" value="2"/>
</dbReference>
<evidence type="ECO:0000256" key="4">
    <source>
        <dbReference type="ARBA" id="ARBA00022801"/>
    </source>
</evidence>
<feature type="domain" description="Peptidase S8/S53" evidence="8">
    <location>
        <begin position="139"/>
        <end position="575"/>
    </location>
</feature>
<comment type="similarity">
    <text evidence="1 6">Belongs to the peptidase S8 family.</text>
</comment>
<dbReference type="Pfam" id="PF00082">
    <property type="entry name" value="Peptidase_S8"/>
    <property type="match status" value="1"/>
</dbReference>
<evidence type="ECO:0000313" key="10">
    <source>
        <dbReference type="EMBL" id="KAK8044237.1"/>
    </source>
</evidence>
<dbReference type="PROSITE" id="PS51892">
    <property type="entry name" value="SUBTILASE"/>
    <property type="match status" value="1"/>
</dbReference>